<feature type="compositionally biased region" description="Pro residues" evidence="1">
    <location>
        <begin position="106"/>
        <end position="115"/>
    </location>
</feature>
<feature type="compositionally biased region" description="Polar residues" evidence="1">
    <location>
        <begin position="448"/>
        <end position="467"/>
    </location>
</feature>
<feature type="region of interest" description="Disordered" evidence="1">
    <location>
        <begin position="1"/>
        <end position="116"/>
    </location>
</feature>
<feature type="compositionally biased region" description="Low complexity" evidence="1">
    <location>
        <begin position="435"/>
        <end position="447"/>
    </location>
</feature>
<evidence type="ECO:0000313" key="2">
    <source>
        <dbReference type="EMBL" id="KAF2496995.1"/>
    </source>
</evidence>
<feature type="compositionally biased region" description="Acidic residues" evidence="1">
    <location>
        <begin position="410"/>
        <end position="422"/>
    </location>
</feature>
<sequence>MAPKRLKNASEPAPMPTRRSTRIAKKPLGPLGPPLPISRVARTTKRKTEKAAPAVVVEEPEPEPGREELSPPPIHSVPSPAVTDARPAAVLEEEEKTTAVDEPAHPQTPPPPPKVPNWGFSVSALITDTVRRVAKNLPFPALKTPAPTTPMAAFAATPPPPPMTAPAPMRSARKVNTPLHPSSALPPARRMSKEEKAKLAYEQKDRRMLKTLLRLSFQQEILKKVPEGDHQIALDWLDRTLSLLKLEHLYAFLTNNTNRYDFPDLDEMESIPANPPWKEGQGTFGLYGGFIDDSDDDTTMTDYGFPKEFILVWKMEQLARLPHERPIKRRKLNHMTSTPFDATTPRPAFANSLGASVLRNDTQPRSAAVPSPIFDNSEGEYQGGNVFDQDHAATSVLKTPDSRDGRYGLFDDDTTLSDEETVVETPSRPSASNLTTPKPFAATATTPQSSDITPRPSIVSSTTSRASTPKARNIFAPPAVASPAAASSALAPSASTPSAASISTPFVPASSSAPESTTPISSPNIFATDPPARSSQPSWTQSPPPAPIPAHAELPALSNTPRQQASSTPTTQPAKRKYSSLHQNYTPTKPSPLRQHDTGDMDFVLDGMPTPPSDDSDQSGSTPPRVRALSYFVFDHISPPTSPH</sequence>
<proteinExistence type="predicted"/>
<reference evidence="2" key="1">
    <citation type="journal article" date="2020" name="Stud. Mycol.">
        <title>101 Dothideomycetes genomes: a test case for predicting lifestyles and emergence of pathogens.</title>
        <authorList>
            <person name="Haridas S."/>
            <person name="Albert R."/>
            <person name="Binder M."/>
            <person name="Bloem J."/>
            <person name="Labutti K."/>
            <person name="Salamov A."/>
            <person name="Andreopoulos B."/>
            <person name="Baker S."/>
            <person name="Barry K."/>
            <person name="Bills G."/>
            <person name="Bluhm B."/>
            <person name="Cannon C."/>
            <person name="Castanera R."/>
            <person name="Culley D."/>
            <person name="Daum C."/>
            <person name="Ezra D."/>
            <person name="Gonzalez J."/>
            <person name="Henrissat B."/>
            <person name="Kuo A."/>
            <person name="Liang C."/>
            <person name="Lipzen A."/>
            <person name="Lutzoni F."/>
            <person name="Magnuson J."/>
            <person name="Mondo S."/>
            <person name="Nolan M."/>
            <person name="Ohm R."/>
            <person name="Pangilinan J."/>
            <person name="Park H.-J."/>
            <person name="Ramirez L."/>
            <person name="Alfaro M."/>
            <person name="Sun H."/>
            <person name="Tritt A."/>
            <person name="Yoshinaga Y."/>
            <person name="Zwiers L.-H."/>
            <person name="Turgeon B."/>
            <person name="Goodwin S."/>
            <person name="Spatafora J."/>
            <person name="Crous P."/>
            <person name="Grigoriev I."/>
        </authorList>
    </citation>
    <scope>NUCLEOTIDE SEQUENCE</scope>
    <source>
        <strain evidence="2">CBS 269.34</strain>
    </source>
</reference>
<organism evidence="2 3">
    <name type="scientific">Lophium mytilinum</name>
    <dbReference type="NCBI Taxonomy" id="390894"/>
    <lineage>
        <taxon>Eukaryota</taxon>
        <taxon>Fungi</taxon>
        <taxon>Dikarya</taxon>
        <taxon>Ascomycota</taxon>
        <taxon>Pezizomycotina</taxon>
        <taxon>Dothideomycetes</taxon>
        <taxon>Pleosporomycetidae</taxon>
        <taxon>Mytilinidiales</taxon>
        <taxon>Mytilinidiaceae</taxon>
        <taxon>Lophium</taxon>
    </lineage>
</organism>
<feature type="compositionally biased region" description="Polar residues" evidence="1">
    <location>
        <begin position="557"/>
        <end position="573"/>
    </location>
</feature>
<dbReference type="EMBL" id="MU004187">
    <property type="protein sequence ID" value="KAF2496995.1"/>
    <property type="molecule type" value="Genomic_DNA"/>
</dbReference>
<protein>
    <submittedName>
        <fullName evidence="2">Uncharacterized protein</fullName>
    </submittedName>
</protein>
<dbReference type="Proteomes" id="UP000799750">
    <property type="component" value="Unassembled WGS sequence"/>
</dbReference>
<gene>
    <name evidence="2" type="ORF">BU16DRAFT_538116</name>
</gene>
<accession>A0A6A6QX16</accession>
<name>A0A6A6QX16_9PEZI</name>
<evidence type="ECO:0000313" key="3">
    <source>
        <dbReference type="Proteomes" id="UP000799750"/>
    </source>
</evidence>
<dbReference type="AlphaFoldDB" id="A0A6A6QX16"/>
<feature type="region of interest" description="Disordered" evidence="1">
    <location>
        <begin position="175"/>
        <end position="194"/>
    </location>
</feature>
<evidence type="ECO:0000256" key="1">
    <source>
        <dbReference type="SAM" id="MobiDB-lite"/>
    </source>
</evidence>
<feature type="compositionally biased region" description="Low complexity" evidence="1">
    <location>
        <begin position="494"/>
        <end position="523"/>
    </location>
</feature>
<feature type="region of interest" description="Disordered" evidence="1">
    <location>
        <begin position="357"/>
        <end position="471"/>
    </location>
</feature>
<feature type="region of interest" description="Disordered" evidence="1">
    <location>
        <begin position="494"/>
        <end position="626"/>
    </location>
</feature>
<dbReference type="OrthoDB" id="3786084at2759"/>
<keyword evidence="3" id="KW-1185">Reference proteome</keyword>